<dbReference type="EMBL" id="JACGCI010000023">
    <property type="protein sequence ID" value="KAF6757180.1"/>
    <property type="molecule type" value="Genomic_DNA"/>
</dbReference>
<evidence type="ECO:0000313" key="4">
    <source>
        <dbReference type="Proteomes" id="UP000521943"/>
    </source>
</evidence>
<comment type="caution">
    <text evidence="3">The sequence shown here is derived from an EMBL/GenBank/DDBJ whole genome shotgun (WGS) entry which is preliminary data.</text>
</comment>
<dbReference type="PANTHER" id="PTHR48081">
    <property type="entry name" value="AB HYDROLASE SUPERFAMILY PROTEIN C4A8.06C"/>
    <property type="match status" value="1"/>
</dbReference>
<dbReference type="AlphaFoldDB" id="A0A8H6I1R1"/>
<keyword evidence="1 3" id="KW-0378">Hydrolase</keyword>
<evidence type="ECO:0000313" key="3">
    <source>
        <dbReference type="EMBL" id="KAF6757180.1"/>
    </source>
</evidence>
<keyword evidence="4" id="KW-1185">Reference proteome</keyword>
<dbReference type="InterPro" id="IPR029058">
    <property type="entry name" value="AB_hydrolase_fold"/>
</dbReference>
<feature type="domain" description="BD-FAE-like" evidence="2">
    <location>
        <begin position="59"/>
        <end position="164"/>
    </location>
</feature>
<dbReference type="GO" id="GO:0016787">
    <property type="term" value="F:hydrolase activity"/>
    <property type="evidence" value="ECO:0007669"/>
    <property type="project" value="UniProtKB-KW"/>
</dbReference>
<dbReference type="InterPro" id="IPR050300">
    <property type="entry name" value="GDXG_lipolytic_enzyme"/>
</dbReference>
<dbReference type="InterPro" id="IPR049492">
    <property type="entry name" value="BD-FAE-like_dom"/>
</dbReference>
<protein>
    <submittedName>
        <fullName evidence="3">Alpha/Beta hydrolase protein</fullName>
    </submittedName>
</protein>
<dbReference type="Pfam" id="PF20434">
    <property type="entry name" value="BD-FAE"/>
    <property type="match status" value="1"/>
</dbReference>
<gene>
    <name evidence="3" type="ORF">DFP72DRAFT_248922</name>
</gene>
<proteinExistence type="predicted"/>
<evidence type="ECO:0000259" key="2">
    <source>
        <dbReference type="Pfam" id="PF20434"/>
    </source>
</evidence>
<dbReference type="Proteomes" id="UP000521943">
    <property type="component" value="Unassembled WGS sequence"/>
</dbReference>
<dbReference type="SUPFAM" id="SSF53474">
    <property type="entry name" value="alpha/beta-Hydrolases"/>
    <property type="match status" value="1"/>
</dbReference>
<reference evidence="3 4" key="1">
    <citation type="submission" date="2020-07" db="EMBL/GenBank/DDBJ databases">
        <title>Comparative genomics of pyrophilous fungi reveals a link between fire events and developmental genes.</title>
        <authorList>
            <consortium name="DOE Joint Genome Institute"/>
            <person name="Steindorff A.S."/>
            <person name="Carver A."/>
            <person name="Calhoun S."/>
            <person name="Stillman K."/>
            <person name="Liu H."/>
            <person name="Lipzen A."/>
            <person name="Pangilinan J."/>
            <person name="Labutti K."/>
            <person name="Bruns T.D."/>
            <person name="Grigoriev I.V."/>
        </authorList>
    </citation>
    <scope>NUCLEOTIDE SEQUENCE [LARGE SCALE GENOMIC DNA]</scope>
    <source>
        <strain evidence="3 4">CBS 144469</strain>
    </source>
</reference>
<sequence length="328" mass="35853">MTSRPRPRTKEIIDPSYPLLEVNRESIQSIRKESFNYGLSDRHQLDVYYPTSPITSFPLPDVKANLCPILLFLYGGGLTRGSRSGPSPPSDLVHANLGAYFASQGFITVIPDYRLAPSIAFPQGSEDVRDALIWTSEHAGELQVPGDPDSLFLLAHSAGGLHAAGLLLTPELLSSVECHVRIRGVVFVGVPFEISPERREFFKVATAYYGNGNPALVKMRDPLGLLIRTPLEYVEDHLPPVYNLRAGSEPKQIARAVRTFTKALEAKGGNVVEGVLEGHDHLSPILALSSGSGEEWAEEMIEWMKSCYTSTLVKNTAADNHEEGSGTT</sequence>
<dbReference type="OrthoDB" id="433474at2759"/>
<evidence type="ECO:0000256" key="1">
    <source>
        <dbReference type="ARBA" id="ARBA00022801"/>
    </source>
</evidence>
<dbReference type="Gene3D" id="3.40.50.1820">
    <property type="entry name" value="alpha/beta hydrolase"/>
    <property type="match status" value="1"/>
</dbReference>
<name>A0A8H6I1R1_9AGAR</name>
<organism evidence="3 4">
    <name type="scientific">Ephemerocybe angulata</name>
    <dbReference type="NCBI Taxonomy" id="980116"/>
    <lineage>
        <taxon>Eukaryota</taxon>
        <taxon>Fungi</taxon>
        <taxon>Dikarya</taxon>
        <taxon>Basidiomycota</taxon>
        <taxon>Agaricomycotina</taxon>
        <taxon>Agaricomycetes</taxon>
        <taxon>Agaricomycetidae</taxon>
        <taxon>Agaricales</taxon>
        <taxon>Agaricineae</taxon>
        <taxon>Psathyrellaceae</taxon>
        <taxon>Ephemerocybe</taxon>
    </lineage>
</organism>
<accession>A0A8H6I1R1</accession>